<dbReference type="Pfam" id="PF24175">
    <property type="entry name" value="SU10_adaptor"/>
    <property type="match status" value="1"/>
</dbReference>
<name>A0A0G0WVP5_9BACT</name>
<gene>
    <name evidence="1" type="ORF">UU74_C0033G0022</name>
</gene>
<organism evidence="1 2">
    <name type="scientific">Candidatus Woesebacteria bacterium GW2011_GWA1_41_7</name>
    <dbReference type="NCBI Taxonomy" id="1618556"/>
    <lineage>
        <taxon>Bacteria</taxon>
        <taxon>Candidatus Woeseibacteriota</taxon>
    </lineage>
</organism>
<dbReference type="EMBL" id="LCBU01000033">
    <property type="protein sequence ID" value="KKS16790.1"/>
    <property type="molecule type" value="Genomic_DNA"/>
</dbReference>
<protein>
    <submittedName>
        <fullName evidence="1">Uncharacterized protein</fullName>
    </submittedName>
</protein>
<evidence type="ECO:0000313" key="2">
    <source>
        <dbReference type="Proteomes" id="UP000033969"/>
    </source>
</evidence>
<reference evidence="1 2" key="1">
    <citation type="journal article" date="2015" name="Nature">
        <title>rRNA introns, odd ribosomes, and small enigmatic genomes across a large radiation of phyla.</title>
        <authorList>
            <person name="Brown C.T."/>
            <person name="Hug L.A."/>
            <person name="Thomas B.C."/>
            <person name="Sharon I."/>
            <person name="Castelle C.J."/>
            <person name="Singh A."/>
            <person name="Wilkins M.J."/>
            <person name="Williams K.H."/>
            <person name="Banfield J.F."/>
        </authorList>
    </citation>
    <scope>NUCLEOTIDE SEQUENCE [LARGE SCALE GENOMIC DNA]</scope>
</reference>
<dbReference type="InterPro" id="IPR056209">
    <property type="entry name" value="SU10_adaptor"/>
</dbReference>
<proteinExistence type="predicted"/>
<accession>A0A0G0WVP5</accession>
<comment type="caution">
    <text evidence="1">The sequence shown here is derived from an EMBL/GenBank/DDBJ whole genome shotgun (WGS) entry which is preliminary data.</text>
</comment>
<dbReference type="Proteomes" id="UP000033969">
    <property type="component" value="Unassembled WGS sequence"/>
</dbReference>
<sequence>MNYQELQDEVSIAVTSSTTELDELIPGLVNDAVAAIANEPGVILPALKSITSVTLEANETSISLTSVDSTKLLFAAVNGSLIYPENSLEAFLEKYPDLTITGDVEAIVYENSTLWYARKLIEELPATLLLYKNPDLLEETTDIPSCIPPHLHRETIIPYCAAYLWDKIEHEMELQQKTQTKAYEYQYTKGLQKLKEYLASRRRGMVRSVWSV</sequence>
<evidence type="ECO:0000313" key="1">
    <source>
        <dbReference type="EMBL" id="KKS16790.1"/>
    </source>
</evidence>
<dbReference type="AlphaFoldDB" id="A0A0G0WVP5"/>